<keyword evidence="6" id="KW-0809">Transit peptide</keyword>
<dbReference type="PANTHER" id="PTHR13547">
    <property type="match status" value="1"/>
</dbReference>
<evidence type="ECO:0000313" key="10">
    <source>
        <dbReference type="Proteomes" id="UP000002640"/>
    </source>
</evidence>
<keyword evidence="10" id="KW-1185">Reference proteome</keyword>
<keyword evidence="7" id="KW-0496">Mitochondrion</keyword>
<dbReference type="GO" id="GO:0004526">
    <property type="term" value="F:ribonuclease P activity"/>
    <property type="evidence" value="ECO:0007669"/>
    <property type="project" value="TreeGrafter"/>
</dbReference>
<dbReference type="GO" id="GO:0046872">
    <property type="term" value="F:metal ion binding"/>
    <property type="evidence" value="ECO:0007669"/>
    <property type="project" value="UniProtKB-KW"/>
</dbReference>
<dbReference type="Pfam" id="PF16953">
    <property type="entry name" value="PRORP"/>
    <property type="match status" value="1"/>
</dbReference>
<dbReference type="GO" id="GO:0005739">
    <property type="term" value="C:mitochondrion"/>
    <property type="evidence" value="ECO:0007669"/>
    <property type="project" value="UniProtKB-SubCell"/>
</dbReference>
<proteinExistence type="inferred from homology"/>
<keyword evidence="4" id="KW-0378">Hydrolase</keyword>
<evidence type="ECO:0000313" key="9">
    <source>
        <dbReference type="EMBL" id="EGZ14482.1"/>
    </source>
</evidence>
<evidence type="ECO:0000256" key="1">
    <source>
        <dbReference type="ARBA" id="ARBA00004173"/>
    </source>
</evidence>
<evidence type="ECO:0000259" key="8">
    <source>
        <dbReference type="Pfam" id="PF16953"/>
    </source>
</evidence>
<gene>
    <name evidence="9" type="ORF">PHYSODRAFT_505070</name>
</gene>
<evidence type="ECO:0000256" key="7">
    <source>
        <dbReference type="ARBA" id="ARBA00023128"/>
    </source>
</evidence>
<dbReference type="EMBL" id="JH159155">
    <property type="protein sequence ID" value="EGZ14482.1"/>
    <property type="molecule type" value="Genomic_DNA"/>
</dbReference>
<protein>
    <recommendedName>
        <fullName evidence="8">PRORP domain-containing protein</fullName>
    </recommendedName>
</protein>
<evidence type="ECO:0000256" key="2">
    <source>
        <dbReference type="ARBA" id="ARBA00007626"/>
    </source>
</evidence>
<dbReference type="Proteomes" id="UP000002640">
    <property type="component" value="Unassembled WGS sequence"/>
</dbReference>
<reference evidence="9 10" key="1">
    <citation type="journal article" date="2006" name="Science">
        <title>Phytophthora genome sequences uncover evolutionary origins and mechanisms of pathogenesis.</title>
        <authorList>
            <person name="Tyler B.M."/>
            <person name="Tripathy S."/>
            <person name="Zhang X."/>
            <person name="Dehal P."/>
            <person name="Jiang R.H."/>
            <person name="Aerts A."/>
            <person name="Arredondo F.D."/>
            <person name="Baxter L."/>
            <person name="Bensasson D."/>
            <person name="Beynon J.L."/>
            <person name="Chapman J."/>
            <person name="Damasceno C.M."/>
            <person name="Dorrance A.E."/>
            <person name="Dou D."/>
            <person name="Dickerman A.W."/>
            <person name="Dubchak I.L."/>
            <person name="Garbelotto M."/>
            <person name="Gijzen M."/>
            <person name="Gordon S.G."/>
            <person name="Govers F."/>
            <person name="Grunwald N.J."/>
            <person name="Huang W."/>
            <person name="Ivors K.L."/>
            <person name="Jones R.W."/>
            <person name="Kamoun S."/>
            <person name="Krampis K."/>
            <person name="Lamour K.H."/>
            <person name="Lee M.K."/>
            <person name="McDonald W.H."/>
            <person name="Medina M."/>
            <person name="Meijer H.J."/>
            <person name="Nordberg E.K."/>
            <person name="Maclean D.J."/>
            <person name="Ospina-Giraldo M.D."/>
            <person name="Morris P.F."/>
            <person name="Phuntumart V."/>
            <person name="Putnam N.H."/>
            <person name="Rash S."/>
            <person name="Rose J.K."/>
            <person name="Sakihama Y."/>
            <person name="Salamov A.A."/>
            <person name="Savidor A."/>
            <person name="Scheuring C.F."/>
            <person name="Smith B.M."/>
            <person name="Sobral B.W."/>
            <person name="Terry A."/>
            <person name="Torto-Alalibo T.A."/>
            <person name="Win J."/>
            <person name="Xu Z."/>
            <person name="Zhang H."/>
            <person name="Grigoriev I.V."/>
            <person name="Rokhsar D.S."/>
            <person name="Boore J.L."/>
        </authorList>
    </citation>
    <scope>NUCLEOTIDE SEQUENCE [LARGE SCALE GENOMIC DNA]</scope>
    <source>
        <strain evidence="9 10">P6497</strain>
    </source>
</reference>
<dbReference type="Gene3D" id="3.40.50.11980">
    <property type="match status" value="1"/>
</dbReference>
<dbReference type="RefSeq" id="XP_009528231.1">
    <property type="nucleotide sequence ID" value="XM_009529936.1"/>
</dbReference>
<dbReference type="GeneID" id="20658429"/>
<dbReference type="GO" id="GO:0001682">
    <property type="term" value="P:tRNA 5'-leader removal"/>
    <property type="evidence" value="ECO:0007669"/>
    <property type="project" value="TreeGrafter"/>
</dbReference>
<dbReference type="STRING" id="1094619.G4ZK00"/>
<comment type="similarity">
    <text evidence="2">Belongs to the PPR family. P subfamily.</text>
</comment>
<evidence type="ECO:0000256" key="3">
    <source>
        <dbReference type="ARBA" id="ARBA00022723"/>
    </source>
</evidence>
<name>G4ZK00_PHYSP</name>
<dbReference type="OMA" id="MDLIARW"/>
<dbReference type="AlphaFoldDB" id="G4ZK00"/>
<sequence length="551" mass="63385">MPLRDVLPLVQSEVRAHTLRVPMARHAVDSFYFHCAQQAESRELSEDLRLQVLRYFDDELFTWDKAEQTQRFVLGQSLNEAVFGSVIKLHLAAGDTEAAWKLINKLRKAVRARSKAGQEPPKLHFRTVSPLLEHECRHDQFASAYSRWQQLKQHDVEWTSAMEDVLVQMVIACVKSDEQQLNEYTEMPESEASEPHFHAQMASLLHDLQITCREVSPSNAQRLLHAFRDAGYIVENVPSDAHMRSKCPCCGQALCKQGMTEQERAYMLAAIESRRSKLAPENTVKEYLDPFREWLMLRHENFQLQNVVAGSKDGRPLHFVLDGPNIAYINQNFEAGTYRLDQVDAIAKDLQAQGHLVSITMPQAYLADKFVVRIRTKQNKSMRRQGKFVSRERTPEEKAIMERWKDEDMLYSCRTDFLSDDLFWLYASVLMGREGRVVTNDQGRDHGSSTPAISMDLIARWKDMTTVNIEIKHEEVAFNAAAAGNLTTPIPIESIRLRHPEPFSRVPQVTAPQHFHFPIAEQANMNEHPNQSMGQRKRTRWLCVHRKDAAN</sequence>
<evidence type="ECO:0000256" key="5">
    <source>
        <dbReference type="ARBA" id="ARBA00022833"/>
    </source>
</evidence>
<dbReference type="KEGG" id="psoj:PHYSODRAFT_505070"/>
<evidence type="ECO:0000256" key="6">
    <source>
        <dbReference type="ARBA" id="ARBA00022946"/>
    </source>
</evidence>
<dbReference type="InParanoid" id="G4ZK00"/>
<dbReference type="SMR" id="G4ZK00"/>
<accession>G4ZK00</accession>
<feature type="domain" description="PRORP" evidence="8">
    <location>
        <begin position="387"/>
        <end position="543"/>
    </location>
</feature>
<dbReference type="PANTHER" id="PTHR13547:SF1">
    <property type="entry name" value="MITOCHONDRIAL RIBONUCLEASE P CATALYTIC SUBUNIT"/>
    <property type="match status" value="1"/>
</dbReference>
<keyword evidence="3" id="KW-0479">Metal-binding</keyword>
<evidence type="ECO:0000256" key="4">
    <source>
        <dbReference type="ARBA" id="ARBA00022801"/>
    </source>
</evidence>
<keyword evidence="5" id="KW-0862">Zinc</keyword>
<comment type="subcellular location">
    <subcellularLocation>
        <location evidence="1">Mitochondrion</location>
    </subcellularLocation>
</comment>
<dbReference type="InterPro" id="IPR031595">
    <property type="entry name" value="PRORP_C"/>
</dbReference>
<organism evidence="9 10">
    <name type="scientific">Phytophthora sojae (strain P6497)</name>
    <name type="common">Soybean stem and root rot agent</name>
    <name type="synonym">Phytophthora megasperma f. sp. glycines</name>
    <dbReference type="NCBI Taxonomy" id="1094619"/>
    <lineage>
        <taxon>Eukaryota</taxon>
        <taxon>Sar</taxon>
        <taxon>Stramenopiles</taxon>
        <taxon>Oomycota</taxon>
        <taxon>Peronosporomycetes</taxon>
        <taxon>Peronosporales</taxon>
        <taxon>Peronosporaceae</taxon>
        <taxon>Phytophthora</taxon>
    </lineage>
</organism>